<dbReference type="OrthoDB" id="284733at2"/>
<dbReference type="KEGG" id="tpla:ElP_18900"/>
<evidence type="ECO:0000313" key="2">
    <source>
        <dbReference type="EMBL" id="QDV34009.1"/>
    </source>
</evidence>
<name>A0A518GZI5_9BACT</name>
<gene>
    <name evidence="2" type="ORF">ElP_18900</name>
</gene>
<accession>A0A518GZI5</accession>
<reference evidence="2 3" key="1">
    <citation type="submission" date="2019-02" db="EMBL/GenBank/DDBJ databases">
        <title>Deep-cultivation of Planctomycetes and their phenomic and genomic characterization uncovers novel biology.</title>
        <authorList>
            <person name="Wiegand S."/>
            <person name="Jogler M."/>
            <person name="Boedeker C."/>
            <person name="Pinto D."/>
            <person name="Vollmers J."/>
            <person name="Rivas-Marin E."/>
            <person name="Kohn T."/>
            <person name="Peeters S.H."/>
            <person name="Heuer A."/>
            <person name="Rast P."/>
            <person name="Oberbeckmann S."/>
            <person name="Bunk B."/>
            <person name="Jeske O."/>
            <person name="Meyerdierks A."/>
            <person name="Storesund J.E."/>
            <person name="Kallscheuer N."/>
            <person name="Luecker S."/>
            <person name="Lage O.M."/>
            <person name="Pohl T."/>
            <person name="Merkel B.J."/>
            <person name="Hornburger P."/>
            <person name="Mueller R.-W."/>
            <person name="Bruemmer F."/>
            <person name="Labrenz M."/>
            <person name="Spormann A.M."/>
            <person name="Op den Camp H."/>
            <person name="Overmann J."/>
            <person name="Amann R."/>
            <person name="Jetten M.S.M."/>
            <person name="Mascher T."/>
            <person name="Medema M.H."/>
            <person name="Devos D.P."/>
            <person name="Kaster A.-K."/>
            <person name="Ovreas L."/>
            <person name="Rohde M."/>
            <person name="Galperin M.Y."/>
            <person name="Jogler C."/>
        </authorList>
    </citation>
    <scope>NUCLEOTIDE SEQUENCE [LARGE SCALE GENOMIC DNA]</scope>
    <source>
        <strain evidence="2 3">ElP</strain>
    </source>
</reference>
<keyword evidence="3" id="KW-1185">Reference proteome</keyword>
<sequence>MANFSLIQPPGKGRSGSKDAQRQRSYSVPYQVESDDPAGTEAEVLAFVEGQVGTIGAAHPGDDGAFIRSIRVQEEAEDGCSWSAEVEYGPWEPMEESPLEEPAEVAIDWAPRERVVERAWAEDGGSWGLTGVITNSAGDVFDPPVVRDDSRPILRISTNEPSYPIALAGLYRDTVNDADVSIGGHTFAAKTLKAAAPKARRQWSPNVAGGFYWRIDYEFEINEETWVHQQLDNGFRYLDSGSFKQALSSDGQPASSPVLLDGSGAQLAAGGDPVALEFDLYEPRSFQAGFTFFT</sequence>
<feature type="region of interest" description="Disordered" evidence="1">
    <location>
        <begin position="1"/>
        <end position="37"/>
    </location>
</feature>
<evidence type="ECO:0000256" key="1">
    <source>
        <dbReference type="SAM" id="MobiDB-lite"/>
    </source>
</evidence>
<organism evidence="2 3">
    <name type="scientific">Tautonia plasticadhaerens</name>
    <dbReference type="NCBI Taxonomy" id="2527974"/>
    <lineage>
        <taxon>Bacteria</taxon>
        <taxon>Pseudomonadati</taxon>
        <taxon>Planctomycetota</taxon>
        <taxon>Planctomycetia</taxon>
        <taxon>Isosphaerales</taxon>
        <taxon>Isosphaeraceae</taxon>
        <taxon>Tautonia</taxon>
    </lineage>
</organism>
<evidence type="ECO:0000313" key="3">
    <source>
        <dbReference type="Proteomes" id="UP000317835"/>
    </source>
</evidence>
<protein>
    <submittedName>
        <fullName evidence="2">Uncharacterized protein</fullName>
    </submittedName>
</protein>
<dbReference type="RefSeq" id="WP_145268580.1">
    <property type="nucleotide sequence ID" value="NZ_CP036426.1"/>
</dbReference>
<dbReference type="Proteomes" id="UP000317835">
    <property type="component" value="Chromosome"/>
</dbReference>
<dbReference type="AlphaFoldDB" id="A0A518GZI5"/>
<dbReference type="EMBL" id="CP036426">
    <property type="protein sequence ID" value="QDV34009.1"/>
    <property type="molecule type" value="Genomic_DNA"/>
</dbReference>
<proteinExistence type="predicted"/>